<feature type="compositionally biased region" description="Basic residues" evidence="3">
    <location>
        <begin position="1"/>
        <end position="10"/>
    </location>
</feature>
<dbReference type="SUPFAM" id="SSF55785">
    <property type="entry name" value="PYP-like sensor domain (PAS domain)"/>
    <property type="match status" value="1"/>
</dbReference>
<keyword evidence="1" id="KW-0157">Chromophore</keyword>
<dbReference type="InterPro" id="IPR000014">
    <property type="entry name" value="PAS"/>
</dbReference>
<keyword evidence="6" id="KW-1185">Reference proteome</keyword>
<evidence type="ECO:0000256" key="1">
    <source>
        <dbReference type="ARBA" id="ARBA00022543"/>
    </source>
</evidence>
<protein>
    <submittedName>
        <fullName evidence="5">MEKHLA domain protein</fullName>
    </submittedName>
</protein>
<feature type="compositionally biased region" description="Acidic residues" evidence="3">
    <location>
        <begin position="236"/>
        <end position="252"/>
    </location>
</feature>
<feature type="region of interest" description="Disordered" evidence="3">
    <location>
        <begin position="1"/>
        <end position="65"/>
    </location>
</feature>
<dbReference type="eggNOG" id="ENOG502SAQ7">
    <property type="taxonomic scope" value="Eukaryota"/>
</dbReference>
<dbReference type="GeneID" id="19013448"/>
<dbReference type="InterPro" id="IPR013978">
    <property type="entry name" value="MEKHLA"/>
</dbReference>
<dbReference type="GO" id="GO:0009881">
    <property type="term" value="F:photoreceptor activity"/>
    <property type="evidence" value="ECO:0007669"/>
    <property type="project" value="UniProtKB-KW"/>
</dbReference>
<feature type="region of interest" description="Disordered" evidence="3">
    <location>
        <begin position="228"/>
        <end position="252"/>
    </location>
</feature>
<dbReference type="OrthoDB" id="10266517at2759"/>
<dbReference type="Proteomes" id="UP000198341">
    <property type="component" value="Chromosome 10"/>
</dbReference>
<evidence type="ECO:0000313" key="5">
    <source>
        <dbReference type="EMBL" id="CCO18314.1"/>
    </source>
</evidence>
<gene>
    <name evidence="5" type="ordered locus">Bathy10g03730</name>
</gene>
<organism evidence="5 6">
    <name type="scientific">Bathycoccus prasinos</name>
    <dbReference type="NCBI Taxonomy" id="41875"/>
    <lineage>
        <taxon>Eukaryota</taxon>
        <taxon>Viridiplantae</taxon>
        <taxon>Chlorophyta</taxon>
        <taxon>Mamiellophyceae</taxon>
        <taxon>Mamiellales</taxon>
        <taxon>Bathycoccaceae</taxon>
        <taxon>Bathycoccus</taxon>
    </lineage>
</organism>
<keyword evidence="1" id="KW-0675">Receptor</keyword>
<accession>K8EJZ5</accession>
<dbReference type="Pfam" id="PF08670">
    <property type="entry name" value="MEKHLA"/>
    <property type="match status" value="1"/>
</dbReference>
<dbReference type="AlphaFoldDB" id="K8EJZ5"/>
<dbReference type="CDD" id="cd00130">
    <property type="entry name" value="PAS"/>
    <property type="match status" value="1"/>
</dbReference>
<evidence type="ECO:0000256" key="2">
    <source>
        <dbReference type="ARBA" id="ARBA00022606"/>
    </source>
</evidence>
<keyword evidence="1" id="KW-0600">Photoreceptor protein</keyword>
<feature type="domain" description="MEKHLA" evidence="4">
    <location>
        <begin position="77"/>
        <end position="215"/>
    </location>
</feature>
<evidence type="ECO:0000256" key="3">
    <source>
        <dbReference type="SAM" id="MobiDB-lite"/>
    </source>
</evidence>
<dbReference type="InterPro" id="IPR035965">
    <property type="entry name" value="PAS-like_dom_sf"/>
</dbReference>
<name>K8EJZ5_9CHLO</name>
<evidence type="ECO:0000313" key="6">
    <source>
        <dbReference type="Proteomes" id="UP000198341"/>
    </source>
</evidence>
<sequence>MAKKDKRKKERAAARKQETKSRPSSLSSSNKDDDEDEEEEEEDDVTGGVRDGKEEANENDSNQRILDNKDVFFQSMTLASTYKQRTDLQLLGDRKVPVTEAVKALFYAPFVCCSHDENDTFNYANQAALNLWEFEWDDFIGMPSTKSADGEDEEIQKERRQLLDDALEKGVVYNYNGVRKSKNGKEFMVKDATLWTLVDRDGDKLGQAVKFSKVEYVASKEVWKVSEGGEWVKDDGSDDDKGNDDEDDDDDE</sequence>
<dbReference type="EMBL" id="FO082269">
    <property type="protein sequence ID" value="CCO18314.1"/>
    <property type="molecule type" value="Genomic_DNA"/>
</dbReference>
<evidence type="ECO:0000259" key="4">
    <source>
        <dbReference type="Pfam" id="PF08670"/>
    </source>
</evidence>
<dbReference type="RefSeq" id="XP_007510781.1">
    <property type="nucleotide sequence ID" value="XM_007510719.1"/>
</dbReference>
<keyword evidence="2" id="KW-0716">Sensory transduction</keyword>
<reference evidence="5 6" key="1">
    <citation type="submission" date="2011-10" db="EMBL/GenBank/DDBJ databases">
        <authorList>
            <person name="Genoscope - CEA"/>
        </authorList>
    </citation>
    <scope>NUCLEOTIDE SEQUENCE [LARGE SCALE GENOMIC DNA]</scope>
    <source>
        <strain evidence="5 6">RCC 1105</strain>
    </source>
</reference>
<feature type="compositionally biased region" description="Basic and acidic residues" evidence="3">
    <location>
        <begin position="11"/>
        <end position="21"/>
    </location>
</feature>
<dbReference type="KEGG" id="bpg:Bathy10g03730"/>
<feature type="compositionally biased region" description="Acidic residues" evidence="3">
    <location>
        <begin position="32"/>
        <end position="45"/>
    </location>
</feature>
<proteinExistence type="predicted"/>
<dbReference type="Gene3D" id="3.30.450.20">
    <property type="entry name" value="PAS domain"/>
    <property type="match status" value="1"/>
</dbReference>